<feature type="compositionally biased region" description="Acidic residues" evidence="1">
    <location>
        <begin position="175"/>
        <end position="186"/>
    </location>
</feature>
<accession>A0AAW3JUU4</accession>
<comment type="caution">
    <text evidence="2">The sequence shown here is derived from an EMBL/GenBank/DDBJ whole genome shotgun (WGS) entry which is preliminary data.</text>
</comment>
<feature type="region of interest" description="Disordered" evidence="1">
    <location>
        <begin position="160"/>
        <end position="186"/>
    </location>
</feature>
<evidence type="ECO:0000256" key="1">
    <source>
        <dbReference type="SAM" id="MobiDB-lite"/>
    </source>
</evidence>
<reference evidence="2 3" key="1">
    <citation type="submission" date="2015-10" db="EMBL/GenBank/DDBJ databases">
        <title>Butyribacter intestini gen. nov., sp. nov., a butyric acid-producing bacterium of the family Lachnospiraceae isolated from the human faeces.</title>
        <authorList>
            <person name="Zou Y."/>
            <person name="Xue W."/>
            <person name="Luo G."/>
            <person name="Lv M."/>
        </authorList>
    </citation>
    <scope>NUCLEOTIDE SEQUENCE [LARGE SCALE GENOMIC DNA]</scope>
    <source>
        <strain evidence="2 3">TF01-11</strain>
    </source>
</reference>
<dbReference type="RefSeq" id="WP_055941178.1">
    <property type="nucleotide sequence ID" value="NZ_JAQDDZ010000003.1"/>
</dbReference>
<gene>
    <name evidence="2" type="ORF">APZ18_02140</name>
</gene>
<evidence type="ECO:0008006" key="4">
    <source>
        <dbReference type="Google" id="ProtNLM"/>
    </source>
</evidence>
<proteinExistence type="predicted"/>
<evidence type="ECO:0000313" key="2">
    <source>
        <dbReference type="EMBL" id="KQC86016.1"/>
    </source>
</evidence>
<dbReference type="AlphaFoldDB" id="A0AAW3JUU4"/>
<organism evidence="2 3">
    <name type="scientific">Butyribacter intestini</name>
    <dbReference type="NCBI Taxonomy" id="1703332"/>
    <lineage>
        <taxon>Bacteria</taxon>
        <taxon>Bacillati</taxon>
        <taxon>Bacillota</taxon>
        <taxon>Clostridia</taxon>
        <taxon>Lachnospirales</taxon>
        <taxon>Lachnospiraceae</taxon>
        <taxon>Butyribacter</taxon>
    </lineage>
</organism>
<dbReference type="EMBL" id="LLKB01000001">
    <property type="protein sequence ID" value="KQC86016.1"/>
    <property type="molecule type" value="Genomic_DNA"/>
</dbReference>
<sequence length="186" mass="20970">MGGKGSGNRMVAKNKAWKKSPVIGNNGITATKEEISKITAHALEIALWDEIDTKDPEQLRDRTLKYLQYCIDNNIKPGNLGLYNAWGITKGEVSNIQQREPNSPRTAVIKKSRQIMSQIREQLMADGKVNAVAGIFWQKNYDGLKDQQEVVIEPRKQIEADKTPEEVQQMLADDIPIDADYDEKSE</sequence>
<keyword evidence="3" id="KW-1185">Reference proteome</keyword>
<name>A0AAW3JUU4_9FIRM</name>
<evidence type="ECO:0000313" key="3">
    <source>
        <dbReference type="Proteomes" id="UP000050833"/>
    </source>
</evidence>
<protein>
    <recommendedName>
        <fullName evidence="4">Phage terminase, small subunit</fullName>
    </recommendedName>
</protein>
<dbReference type="Proteomes" id="UP000050833">
    <property type="component" value="Unassembled WGS sequence"/>
</dbReference>